<organism evidence="2 3">
    <name type="scientific">Seohaeicola nanhaiensis</name>
    <dbReference type="NCBI Taxonomy" id="1387282"/>
    <lineage>
        <taxon>Bacteria</taxon>
        <taxon>Pseudomonadati</taxon>
        <taxon>Pseudomonadota</taxon>
        <taxon>Alphaproteobacteria</taxon>
        <taxon>Rhodobacterales</taxon>
        <taxon>Roseobacteraceae</taxon>
        <taxon>Seohaeicola</taxon>
    </lineage>
</organism>
<dbReference type="InterPro" id="IPR032710">
    <property type="entry name" value="NTF2-like_dom_sf"/>
</dbReference>
<gene>
    <name evidence="2" type="ORF">ACFO5X_20540</name>
</gene>
<evidence type="ECO:0000259" key="1">
    <source>
        <dbReference type="Pfam" id="PF13577"/>
    </source>
</evidence>
<keyword evidence="3" id="KW-1185">Reference proteome</keyword>
<dbReference type="SUPFAM" id="SSF54427">
    <property type="entry name" value="NTF2-like"/>
    <property type="match status" value="1"/>
</dbReference>
<dbReference type="Gene3D" id="3.10.450.50">
    <property type="match status" value="1"/>
</dbReference>
<evidence type="ECO:0000313" key="3">
    <source>
        <dbReference type="Proteomes" id="UP001595973"/>
    </source>
</evidence>
<dbReference type="Proteomes" id="UP001595973">
    <property type="component" value="Unassembled WGS sequence"/>
</dbReference>
<dbReference type="RefSeq" id="WP_380720629.1">
    <property type="nucleotide sequence ID" value="NZ_JBHSGI010000031.1"/>
</dbReference>
<sequence length="198" mass="22111">MSAADMIEVGQLMQRWGLARDQGRWDVLEACYTPEGEMHVTWYSGSARGFVEASRRTFKQEGPRTKHLIGTPVIELNGDRALAETTIQILGRAVISGVAVDNLSYARFIDRLVRHDGAWRIARRVAVYEKDRFDPVIPGPDFDRLMAETDFSAVPEAYRFIGHRLLDMGKALVPGILTDGSPAAEAYRAESEAWLATD</sequence>
<dbReference type="EMBL" id="JBHSGI010000031">
    <property type="protein sequence ID" value="MFC4670949.1"/>
    <property type="molecule type" value="Genomic_DNA"/>
</dbReference>
<dbReference type="Pfam" id="PF13577">
    <property type="entry name" value="SnoaL_4"/>
    <property type="match status" value="1"/>
</dbReference>
<dbReference type="InterPro" id="IPR037401">
    <property type="entry name" value="SnoaL-like"/>
</dbReference>
<evidence type="ECO:0000313" key="2">
    <source>
        <dbReference type="EMBL" id="MFC4670949.1"/>
    </source>
</evidence>
<name>A0ABV9KM94_9RHOB</name>
<protein>
    <submittedName>
        <fullName evidence="2">Nuclear transport factor 2 family protein</fullName>
    </submittedName>
</protein>
<proteinExistence type="predicted"/>
<comment type="caution">
    <text evidence="2">The sequence shown here is derived from an EMBL/GenBank/DDBJ whole genome shotgun (WGS) entry which is preliminary data.</text>
</comment>
<reference evidence="3" key="1">
    <citation type="journal article" date="2019" name="Int. J. Syst. Evol. Microbiol.">
        <title>The Global Catalogue of Microorganisms (GCM) 10K type strain sequencing project: providing services to taxonomists for standard genome sequencing and annotation.</title>
        <authorList>
            <consortium name="The Broad Institute Genomics Platform"/>
            <consortium name="The Broad Institute Genome Sequencing Center for Infectious Disease"/>
            <person name="Wu L."/>
            <person name="Ma J."/>
        </authorList>
    </citation>
    <scope>NUCLEOTIDE SEQUENCE [LARGE SCALE GENOMIC DNA]</scope>
    <source>
        <strain evidence="3">CGMCC 4.7283</strain>
    </source>
</reference>
<accession>A0ABV9KM94</accession>
<feature type="domain" description="SnoaL-like" evidence="1">
    <location>
        <begin position="3"/>
        <end position="124"/>
    </location>
</feature>